<keyword evidence="10 14" id="KW-0413">Isomerase</keyword>
<dbReference type="SMART" id="SM00387">
    <property type="entry name" value="HATPase_c"/>
    <property type="match status" value="1"/>
</dbReference>
<dbReference type="SUPFAM" id="SSF56719">
    <property type="entry name" value="Type II DNA topoisomerase"/>
    <property type="match status" value="1"/>
</dbReference>
<dbReference type="KEGG" id="cmm:NC80_00160"/>
<accession>A0A069ZVY2</accession>
<keyword evidence="5" id="KW-0547">Nucleotide-binding</keyword>
<dbReference type="KEGG" id="cmx:DNC_00165"/>
<evidence type="ECO:0000256" key="3">
    <source>
        <dbReference type="ARBA" id="ARBA00012895"/>
    </source>
</evidence>
<dbReference type="GO" id="GO:0005524">
    <property type="term" value="F:ATP binding"/>
    <property type="evidence" value="ECO:0007669"/>
    <property type="project" value="UniProtKB-KW"/>
</dbReference>
<evidence type="ECO:0000256" key="4">
    <source>
        <dbReference type="ARBA" id="ARBA00022723"/>
    </source>
</evidence>
<dbReference type="AlphaFoldDB" id="A0A069ZVY2"/>
<dbReference type="Gene3D" id="3.30.565.10">
    <property type="entry name" value="Histidine kinase-like ATPase, C-terminal domain"/>
    <property type="match status" value="1"/>
</dbReference>
<dbReference type="RefSeq" id="WP_010229173.1">
    <property type="nucleotide sequence ID" value="NZ_CP007217.1"/>
</dbReference>
<dbReference type="CDD" id="cd01030">
    <property type="entry name" value="TOPRIM_TopoIIA_like"/>
    <property type="match status" value="1"/>
</dbReference>
<comment type="cofactor">
    <cofactor evidence="2">
        <name>Mg(2+)</name>
        <dbReference type="ChEBI" id="CHEBI:18420"/>
    </cofactor>
</comment>
<keyword evidence="8" id="KW-0799">Topoisomerase</keyword>
<keyword evidence="6" id="KW-0067">ATP-binding</keyword>
<dbReference type="Gene3D" id="3.40.50.670">
    <property type="match status" value="1"/>
</dbReference>
<dbReference type="InterPro" id="IPR013759">
    <property type="entry name" value="Topo_IIA_B_C"/>
</dbReference>
<dbReference type="Pfam" id="PF00986">
    <property type="entry name" value="DNA_gyraseB_C"/>
    <property type="match status" value="1"/>
</dbReference>
<dbReference type="PROSITE" id="PS50880">
    <property type="entry name" value="TOPRIM"/>
    <property type="match status" value="1"/>
</dbReference>
<dbReference type="FunFam" id="3.30.565.10:FF:000063">
    <property type="entry name" value="DNA topoisomerase (ATP-hydrolyzing)"/>
    <property type="match status" value="1"/>
</dbReference>
<dbReference type="InterPro" id="IPR013506">
    <property type="entry name" value="Topo_IIA_bsu_dom2"/>
</dbReference>
<dbReference type="GeneID" id="1245557"/>
<comment type="subunit">
    <text evidence="11">Heterotetramer composed of ParC and ParE.</text>
</comment>
<sequence>MRKKTAYSEASIISLASLDHIRLRAGMYIGRLGDGSQSEDGVYTLFKEVVDNAIDEFVMGHGHTIFITGDSQKLSIRDEGRGIPLGKVIDCVSKINTGAKYNQDVFHFSVGLNGVGLKAVNALSQHFSVRSVRNKKFLKASFSKGILLHTEQGDTQDADGTEISFSPDKELFENFSFHDEFLKKKIRQYTYLHPGLTILYNGETFVSKLGLADLFEEEIQTPLLYPPIAFQHPDLSFLFSHTETSSEQYFSFVNGQETTDGGTHLIAFKEGVVKGINEFFKKNFSAQDIRDGIAGCIAIKIASPIFESQTKNKLGNTNIRADLAKRVKEAVILTLKKHPSSADRIQEKIKLNEKTRKNAQFLKQELKDKQKKLHYKIPKLRDCKFHLTDNSLYGNNSSIFITEGESASASILASRNPLTQAVFSLRGKPMNVFSSKEETIYKNDELFYLATALGLHKNSLQNLRYNHIILATDADVDGMHIRNLMITFFLKTFLPVVEQNHLFILETPLFKVRYKDETFYCYSEEEKLSTIERLGKKESSLEITRFKGLGEISPKEFKSFIGPDMRLTPVSPPNADTLDALLQFYMGKNTKERKHFIIENLVTNL</sequence>
<dbReference type="SMART" id="SM00433">
    <property type="entry name" value="TOP2c"/>
    <property type="match status" value="1"/>
</dbReference>
<dbReference type="FunFam" id="3.40.50.670:FF:000006">
    <property type="entry name" value="DNA topoisomerase (ATP-hydrolyzing)"/>
    <property type="match status" value="1"/>
</dbReference>
<dbReference type="STRING" id="83560.NC80_00160"/>
<dbReference type="InterPro" id="IPR006171">
    <property type="entry name" value="TOPRIM_dom"/>
</dbReference>
<dbReference type="Proteomes" id="UP000260363">
    <property type="component" value="Chromosome"/>
</dbReference>
<dbReference type="InterPro" id="IPR002288">
    <property type="entry name" value="DNA_gyrase_B_C"/>
</dbReference>
<dbReference type="EMBL" id="CP007217">
    <property type="protein sequence ID" value="AJR10137.1"/>
    <property type="molecule type" value="Genomic_DNA"/>
</dbReference>
<dbReference type="Pfam" id="PF00204">
    <property type="entry name" value="DNA_gyraseB"/>
    <property type="match status" value="1"/>
</dbReference>
<dbReference type="InterPro" id="IPR014721">
    <property type="entry name" value="Ribsml_uS5_D2-typ_fold_subgr"/>
</dbReference>
<evidence type="ECO:0000256" key="7">
    <source>
        <dbReference type="ARBA" id="ARBA00022842"/>
    </source>
</evidence>
<dbReference type="PRINTS" id="PR00418">
    <property type="entry name" value="TPI2FAMILY"/>
</dbReference>
<keyword evidence="4" id="KW-0479">Metal-binding</keyword>
<dbReference type="SUPFAM" id="SSF55874">
    <property type="entry name" value="ATPase domain of HSP90 chaperone/DNA topoisomerase II/histidine kinase"/>
    <property type="match status" value="1"/>
</dbReference>
<dbReference type="InterPro" id="IPR003594">
    <property type="entry name" value="HATPase_dom"/>
</dbReference>
<gene>
    <name evidence="14" type="ORF">BD36_00170</name>
</gene>
<dbReference type="GO" id="GO:0006265">
    <property type="term" value="P:DNA topological change"/>
    <property type="evidence" value="ECO:0007669"/>
    <property type="project" value="InterPro"/>
</dbReference>
<evidence type="ECO:0000256" key="1">
    <source>
        <dbReference type="ARBA" id="ARBA00000185"/>
    </source>
</evidence>
<organism evidence="14 15">
    <name type="scientific">Chlamydia muridarum</name>
    <dbReference type="NCBI Taxonomy" id="83560"/>
    <lineage>
        <taxon>Bacteria</taxon>
        <taxon>Pseudomonadati</taxon>
        <taxon>Chlamydiota</taxon>
        <taxon>Chlamydiia</taxon>
        <taxon>Chlamydiales</taxon>
        <taxon>Chlamydiaceae</taxon>
        <taxon>Chlamydia/Chlamydophila group</taxon>
        <taxon>Chlamydia</taxon>
    </lineage>
</organism>
<dbReference type="InterPro" id="IPR001241">
    <property type="entry name" value="Topo_IIA"/>
</dbReference>
<evidence type="ECO:0000259" key="13">
    <source>
        <dbReference type="PROSITE" id="PS50880"/>
    </source>
</evidence>
<evidence type="ECO:0000256" key="2">
    <source>
        <dbReference type="ARBA" id="ARBA00001946"/>
    </source>
</evidence>
<evidence type="ECO:0000256" key="6">
    <source>
        <dbReference type="ARBA" id="ARBA00022840"/>
    </source>
</evidence>
<dbReference type="Pfam" id="PF02518">
    <property type="entry name" value="HATPase_c"/>
    <property type="match status" value="1"/>
</dbReference>
<dbReference type="InterPro" id="IPR036890">
    <property type="entry name" value="HATPase_C_sf"/>
</dbReference>
<evidence type="ECO:0000256" key="10">
    <source>
        <dbReference type="ARBA" id="ARBA00023235"/>
    </source>
</evidence>
<dbReference type="OMA" id="LDWKEHI"/>
<dbReference type="EC" id="5.6.2.2" evidence="3"/>
<dbReference type="PATRIC" id="fig|83560.10.peg.32"/>
<keyword evidence="12" id="KW-0175">Coiled coil</keyword>
<proteinExistence type="predicted"/>
<evidence type="ECO:0000256" key="5">
    <source>
        <dbReference type="ARBA" id="ARBA00022741"/>
    </source>
</evidence>
<evidence type="ECO:0000256" key="12">
    <source>
        <dbReference type="SAM" id="Coils"/>
    </source>
</evidence>
<evidence type="ECO:0000256" key="9">
    <source>
        <dbReference type="ARBA" id="ARBA00023125"/>
    </source>
</evidence>
<comment type="catalytic activity">
    <reaction evidence="1">
        <text>ATP-dependent breakage, passage and rejoining of double-stranded DNA.</text>
        <dbReference type="EC" id="5.6.2.2"/>
    </reaction>
</comment>
<evidence type="ECO:0000313" key="14">
    <source>
        <dbReference type="EMBL" id="AJR10137.1"/>
    </source>
</evidence>
<feature type="coiled-coil region" evidence="12">
    <location>
        <begin position="345"/>
        <end position="372"/>
    </location>
</feature>
<evidence type="ECO:0000313" key="15">
    <source>
        <dbReference type="Proteomes" id="UP000260363"/>
    </source>
</evidence>
<evidence type="ECO:0000256" key="11">
    <source>
        <dbReference type="ARBA" id="ARBA00063644"/>
    </source>
</evidence>
<keyword evidence="9" id="KW-0238">DNA-binding</keyword>
<dbReference type="InterPro" id="IPR020568">
    <property type="entry name" value="Ribosomal_Su5_D2-typ_SF"/>
</dbReference>
<dbReference type="Pfam" id="PF01751">
    <property type="entry name" value="Toprim"/>
    <property type="match status" value="1"/>
</dbReference>
<keyword evidence="7" id="KW-0460">Magnesium</keyword>
<dbReference type="SUPFAM" id="SSF54211">
    <property type="entry name" value="Ribosomal protein S5 domain 2-like"/>
    <property type="match status" value="1"/>
</dbReference>
<reference evidence="14 15" key="1">
    <citation type="submission" date="2014-02" db="EMBL/GenBank/DDBJ databases">
        <authorList>
            <person name="Chen C."/>
            <person name="Conrad T.A."/>
            <person name="Zhou Z."/>
            <person name="Lai Z."/>
            <person name="Zhong G."/>
        </authorList>
    </citation>
    <scope>NUCLEOTIDE SEQUENCE [LARGE SCALE GENOMIC DNA]</scope>
    <source>
        <strain evidence="14 15">Nigg3-28</strain>
    </source>
</reference>
<dbReference type="Gene3D" id="3.30.230.10">
    <property type="match status" value="1"/>
</dbReference>
<dbReference type="GO" id="GO:0003677">
    <property type="term" value="F:DNA binding"/>
    <property type="evidence" value="ECO:0007669"/>
    <property type="project" value="UniProtKB-KW"/>
</dbReference>
<dbReference type="InterPro" id="IPR013760">
    <property type="entry name" value="Topo_IIA-like_dom_sf"/>
</dbReference>
<protein>
    <recommendedName>
        <fullName evidence="3">DNA topoisomerase (ATP-hydrolyzing)</fullName>
        <ecNumber evidence="3">5.6.2.2</ecNumber>
    </recommendedName>
</protein>
<feature type="domain" description="Toprim" evidence="13">
    <location>
        <begin position="397"/>
        <end position="508"/>
    </location>
</feature>
<dbReference type="KEGG" id="cmg:NC81_00165"/>
<dbReference type="CDD" id="cd00822">
    <property type="entry name" value="TopoII_Trans_DNA_gyrase"/>
    <property type="match status" value="1"/>
</dbReference>
<dbReference type="GO" id="GO:0046872">
    <property type="term" value="F:metal ion binding"/>
    <property type="evidence" value="ECO:0007669"/>
    <property type="project" value="UniProtKB-KW"/>
</dbReference>
<evidence type="ECO:0000256" key="8">
    <source>
        <dbReference type="ARBA" id="ARBA00023029"/>
    </source>
</evidence>
<name>A0A069ZVY2_CHLMR</name>
<dbReference type="PANTHER" id="PTHR45866">
    <property type="entry name" value="DNA GYRASE/TOPOISOMERASE SUBUNIT B"/>
    <property type="match status" value="1"/>
</dbReference>
<dbReference type="GO" id="GO:0003918">
    <property type="term" value="F:DNA topoisomerase type II (double strand cut, ATP-hydrolyzing) activity"/>
    <property type="evidence" value="ECO:0007669"/>
    <property type="project" value="UniProtKB-EC"/>
</dbReference>
<dbReference type="PANTHER" id="PTHR45866:SF2">
    <property type="entry name" value="DNA TOPOISOMERASE (ATP-HYDROLYZING)"/>
    <property type="match status" value="1"/>
</dbReference>